<organism evidence="1 2">
    <name type="scientific">Mucor flavus</name>
    <dbReference type="NCBI Taxonomy" id="439312"/>
    <lineage>
        <taxon>Eukaryota</taxon>
        <taxon>Fungi</taxon>
        <taxon>Fungi incertae sedis</taxon>
        <taxon>Mucoromycota</taxon>
        <taxon>Mucoromycotina</taxon>
        <taxon>Mucoromycetes</taxon>
        <taxon>Mucorales</taxon>
        <taxon>Mucorineae</taxon>
        <taxon>Mucoraceae</taxon>
        <taxon>Mucor</taxon>
    </lineage>
</organism>
<evidence type="ECO:0000313" key="1">
    <source>
        <dbReference type="EMBL" id="GAA5811710.1"/>
    </source>
</evidence>
<dbReference type="Pfam" id="PF12689">
    <property type="entry name" value="Acid_PPase"/>
    <property type="match status" value="1"/>
</dbReference>
<dbReference type="Gene3D" id="3.40.50.1000">
    <property type="entry name" value="HAD superfamily/HAD-like"/>
    <property type="match status" value="1"/>
</dbReference>
<sequence length="157" mass="17418">MVVIDCTGGPPYSYDESANCVINPRGESLGFFPYSAAMIAIIKSFPETKLAIASRTTTPDWARKAIGLLRIPELGNTTLAENVDYLEIYPGKKSGIPCHEMLFFDDEHRNKEVTKLGVHFVKVNTQTGITPFQFENALHTYVANAGKKQSSVKDYLK</sequence>
<dbReference type="InterPro" id="IPR023214">
    <property type="entry name" value="HAD_sf"/>
</dbReference>
<dbReference type="EMBL" id="BAABUK010000010">
    <property type="protein sequence ID" value="GAA5811710.1"/>
    <property type="molecule type" value="Genomic_DNA"/>
</dbReference>
<dbReference type="PANTHER" id="PTHR17901:SF14">
    <property type="entry name" value="MAGNESIUM-DEPENDENT PHOSPHATASE 1"/>
    <property type="match status" value="1"/>
</dbReference>
<dbReference type="InterPro" id="IPR010036">
    <property type="entry name" value="MDP_1_eu_arc"/>
</dbReference>
<keyword evidence="2" id="KW-1185">Reference proteome</keyword>
<dbReference type="Proteomes" id="UP001473302">
    <property type="component" value="Unassembled WGS sequence"/>
</dbReference>
<accession>A0ABP9YXW9</accession>
<comment type="caution">
    <text evidence="1">The sequence shown here is derived from an EMBL/GenBank/DDBJ whole genome shotgun (WGS) entry which is preliminary data.</text>
</comment>
<name>A0ABP9YXW9_9FUNG</name>
<proteinExistence type="predicted"/>
<reference evidence="1 2" key="1">
    <citation type="submission" date="2024-04" db="EMBL/GenBank/DDBJ databases">
        <title>genome sequences of Mucor flavus KT1a and Helicostylum pulchrum KT1b strains isolated from the surface of a dry-aged beef.</title>
        <authorList>
            <person name="Toyotome T."/>
            <person name="Hosono M."/>
            <person name="Torimaru M."/>
            <person name="Fukuda K."/>
            <person name="Mikami N."/>
        </authorList>
    </citation>
    <scope>NUCLEOTIDE SEQUENCE [LARGE SCALE GENOMIC DNA]</scope>
    <source>
        <strain evidence="1 2">KT1a</strain>
    </source>
</reference>
<dbReference type="PANTHER" id="PTHR17901">
    <property type="entry name" value="MAGNESIUM-DEPENDENT PHOSPHATASE 1 MDP1"/>
    <property type="match status" value="1"/>
</dbReference>
<gene>
    <name evidence="1" type="ORF">MFLAVUS_005151</name>
</gene>
<protein>
    <submittedName>
        <fullName evidence="1">Uncharacterized protein</fullName>
    </submittedName>
</protein>
<evidence type="ECO:0000313" key="2">
    <source>
        <dbReference type="Proteomes" id="UP001473302"/>
    </source>
</evidence>